<accession>A0A0F1A1Z0</accession>
<evidence type="ECO:0000313" key="1">
    <source>
        <dbReference type="EMBL" id="KJN15788.1"/>
    </source>
</evidence>
<dbReference type="EMBL" id="JZYX01000078">
    <property type="protein sequence ID" value="KJN15788.1"/>
    <property type="molecule type" value="Genomic_DNA"/>
</dbReference>
<dbReference type="PATRIC" id="fig|1619248.3.peg.4812"/>
<proteinExistence type="predicted"/>
<evidence type="ECO:0000313" key="2">
    <source>
        <dbReference type="Proteomes" id="UP000033352"/>
    </source>
</evidence>
<name>A0A0F1A1Z0_9ENTR</name>
<gene>
    <name evidence="1" type="ORF">SS37_24075</name>
</gene>
<dbReference type="Proteomes" id="UP000033352">
    <property type="component" value="Unassembled WGS sequence"/>
</dbReference>
<dbReference type="AlphaFoldDB" id="A0A0F1A1Z0"/>
<comment type="caution">
    <text evidence="1">The sequence shown here is derived from an EMBL/GenBank/DDBJ whole genome shotgun (WGS) entry which is preliminary data.</text>
</comment>
<organism evidence="1 2">
    <name type="scientific">Enterobacter sichuanensis</name>
    <dbReference type="NCBI Taxonomy" id="2071710"/>
    <lineage>
        <taxon>Bacteria</taxon>
        <taxon>Pseudomonadati</taxon>
        <taxon>Pseudomonadota</taxon>
        <taxon>Gammaproteobacteria</taxon>
        <taxon>Enterobacterales</taxon>
        <taxon>Enterobacteriaceae</taxon>
        <taxon>Enterobacter</taxon>
        <taxon>Enterobacter cloacae complex</taxon>
    </lineage>
</organism>
<protein>
    <submittedName>
        <fullName evidence="1">Uncharacterized protein</fullName>
    </submittedName>
</protein>
<reference evidence="1 2" key="1">
    <citation type="submission" date="2015-03" db="EMBL/GenBank/DDBJ databases">
        <authorList>
            <person name="McCorrison J."/>
            <person name="Sanka R."/>
            <person name="Adams M."/>
            <person name="Brinkac L."/>
            <person name="Nierman W."/>
            <person name="Sutton G."/>
            <person name="Nelson K."/>
            <person name="Kiedrowski L."/>
            <person name="Guerrero D."/>
            <person name="Bonomo R."/>
        </authorList>
    </citation>
    <scope>NUCLEOTIDE SEQUENCE [LARGE SCALE GENOMIC DNA]</scope>
    <source>
        <strain evidence="1 2">35699</strain>
    </source>
</reference>
<sequence length="69" mass="7999">MRIVECHISQIKPGDTVEHEGKLMTVSKRNIGWNEFFGISLFGDNYRLGTIKVRKVIFQKWYQGVVVSN</sequence>